<dbReference type="AlphaFoldDB" id="A0A2W1DJE9"/>
<protein>
    <submittedName>
        <fullName evidence="2">Atrophin-1 multi-domain protein</fullName>
    </submittedName>
</protein>
<evidence type="ECO:0000256" key="1">
    <source>
        <dbReference type="SAM" id="MobiDB-lite"/>
    </source>
</evidence>
<sequence length="192" mass="21469">MPGFTSFILGHGHFTSFKPDSPPPSDYDSEPETAKSKKRRLQEERRRAKQVSSFYDTTQSRANMEKMLGVARSLYAEISAQIDLFHDLGLVEEKGAIIREFETGNGRIIAGAKEILDRFEKGGGRGVVKELEAGAAELRRVVTTGSEGDAMDRCVMLEVLSVYRMLVIGPVKQMKKDMKTALRKKKGWTDPK</sequence>
<reference evidence="3" key="3">
    <citation type="journal article" date="2022" name="bioRxiv">
        <title>A global pangenome for the wheat fungal pathogen Pyrenophora tritici-repentis and prediction of effector protein structural homology.</title>
        <authorList>
            <person name="Moolhuijzen P."/>
            <person name="See P.T."/>
            <person name="Shi G."/>
            <person name="Powell H.R."/>
            <person name="Cockram J."/>
            <person name="Jorgensen L.N."/>
            <person name="Benslimane H."/>
            <person name="Strelkov S.E."/>
            <person name="Turner J."/>
            <person name="Liu Z."/>
            <person name="Moffat C.S."/>
        </authorList>
    </citation>
    <scope>NUCLEOTIDE SEQUENCE</scope>
    <source>
        <strain evidence="3">86-124</strain>
    </source>
</reference>
<evidence type="ECO:0000313" key="2">
    <source>
        <dbReference type="EMBL" id="KAF7567035.1"/>
    </source>
</evidence>
<dbReference type="EMBL" id="NRDI02000006">
    <property type="protein sequence ID" value="KAI1515730.1"/>
    <property type="molecule type" value="Genomic_DNA"/>
</dbReference>
<gene>
    <name evidence="3" type="ORF">Ptr86124_005731</name>
    <name evidence="2" type="ORF">PtrM4_136260</name>
</gene>
<organism evidence="2 4">
    <name type="scientific">Pyrenophora tritici-repentis</name>
    <dbReference type="NCBI Taxonomy" id="45151"/>
    <lineage>
        <taxon>Eukaryota</taxon>
        <taxon>Fungi</taxon>
        <taxon>Dikarya</taxon>
        <taxon>Ascomycota</taxon>
        <taxon>Pezizomycotina</taxon>
        <taxon>Dothideomycetes</taxon>
        <taxon>Pleosporomycetidae</taxon>
        <taxon>Pleosporales</taxon>
        <taxon>Pleosporineae</taxon>
        <taxon>Pleosporaceae</taxon>
        <taxon>Pyrenophora</taxon>
    </lineage>
</organism>
<proteinExistence type="predicted"/>
<accession>A0A2W1DJE9</accession>
<comment type="caution">
    <text evidence="2">The sequence shown here is derived from an EMBL/GenBank/DDBJ whole genome shotgun (WGS) entry which is preliminary data.</text>
</comment>
<reference evidence="5" key="4">
    <citation type="journal article" date="2022" name="Microb. Genom.">
        <title>A global pangenome for the wheat fungal pathogen Pyrenophora tritici-repentis and prediction of effector protein structural homology.</title>
        <authorList>
            <person name="Moolhuijzen P.M."/>
            <person name="See P.T."/>
            <person name="Shi G."/>
            <person name="Powell H.R."/>
            <person name="Cockram J."/>
            <person name="Jorgensen L.N."/>
            <person name="Benslimane H."/>
            <person name="Strelkov S.E."/>
            <person name="Turner J."/>
            <person name="Liu Z."/>
            <person name="Moffat C.S."/>
        </authorList>
    </citation>
    <scope>NUCLEOTIDE SEQUENCE [LARGE SCALE GENOMIC DNA]</scope>
</reference>
<evidence type="ECO:0000313" key="5">
    <source>
        <dbReference type="Proteomes" id="UP000249757"/>
    </source>
</evidence>
<name>A0A2W1DJE9_9PLEO</name>
<evidence type="ECO:0000313" key="4">
    <source>
        <dbReference type="Proteomes" id="UP000245464"/>
    </source>
</evidence>
<dbReference type="OrthoDB" id="3687370at2759"/>
<dbReference type="OMA" id="QSRANME"/>
<evidence type="ECO:0000313" key="3">
    <source>
        <dbReference type="EMBL" id="KAI1515730.1"/>
    </source>
</evidence>
<feature type="region of interest" description="Disordered" evidence="1">
    <location>
        <begin position="13"/>
        <end position="51"/>
    </location>
</feature>
<reference evidence="2" key="1">
    <citation type="journal article" date="2018" name="BMC Genomics">
        <title>Comparative genomics of the wheat fungal pathogen Pyrenophora tritici-repentis reveals chromosomal variations and genome plasticity.</title>
        <authorList>
            <person name="Moolhuijzen P."/>
            <person name="See P.T."/>
            <person name="Hane J.K."/>
            <person name="Shi G."/>
            <person name="Liu Z."/>
            <person name="Oliver R.P."/>
            <person name="Moffat C.S."/>
        </authorList>
    </citation>
    <scope>NUCLEOTIDE SEQUENCE [LARGE SCALE GENOMIC DNA]</scope>
    <source>
        <strain evidence="2">M4</strain>
    </source>
</reference>
<dbReference type="Proteomes" id="UP000249757">
    <property type="component" value="Unassembled WGS sequence"/>
</dbReference>
<keyword evidence="5" id="KW-1185">Reference proteome</keyword>
<dbReference type="Proteomes" id="UP000245464">
    <property type="component" value="Chromosome 8"/>
</dbReference>
<reference evidence="3" key="2">
    <citation type="submission" date="2021-05" db="EMBL/GenBank/DDBJ databases">
        <authorList>
            <person name="Moolhuijzen P.M."/>
            <person name="Moffat C.S."/>
        </authorList>
    </citation>
    <scope>NUCLEOTIDE SEQUENCE</scope>
    <source>
        <strain evidence="3">86-124</strain>
    </source>
</reference>
<dbReference type="EMBL" id="NQIK02000008">
    <property type="protein sequence ID" value="KAF7567035.1"/>
    <property type="molecule type" value="Genomic_DNA"/>
</dbReference>